<dbReference type="InParanoid" id="A0A7R8UKS4"/>
<dbReference type="EMBL" id="LR899010">
    <property type="protein sequence ID" value="CAD7082525.1"/>
    <property type="molecule type" value="Genomic_DNA"/>
</dbReference>
<protein>
    <recommendedName>
        <fullName evidence="1">Peptidase S1 domain-containing protein</fullName>
    </recommendedName>
</protein>
<evidence type="ECO:0000259" key="1">
    <source>
        <dbReference type="PROSITE" id="PS50240"/>
    </source>
</evidence>
<keyword evidence="3" id="KW-1185">Reference proteome</keyword>
<feature type="domain" description="Peptidase S1" evidence="1">
    <location>
        <begin position="1"/>
        <end position="141"/>
    </location>
</feature>
<dbReference type="InterPro" id="IPR043504">
    <property type="entry name" value="Peptidase_S1_PA_chymotrypsin"/>
</dbReference>
<dbReference type="InterPro" id="IPR009003">
    <property type="entry name" value="Peptidase_S1_PA"/>
</dbReference>
<dbReference type="Gene3D" id="2.40.10.10">
    <property type="entry name" value="Trypsin-like serine proteases"/>
    <property type="match status" value="2"/>
</dbReference>
<accession>A0A7R8UKS4</accession>
<evidence type="ECO:0000313" key="3">
    <source>
        <dbReference type="Proteomes" id="UP000594454"/>
    </source>
</evidence>
<proteinExistence type="predicted"/>
<dbReference type="PROSITE" id="PS50240">
    <property type="entry name" value="TRYPSIN_DOM"/>
    <property type="match status" value="1"/>
</dbReference>
<dbReference type="PANTHER" id="PTHR24260">
    <property type="match status" value="1"/>
</dbReference>
<dbReference type="Proteomes" id="UP000594454">
    <property type="component" value="Chromosome 2"/>
</dbReference>
<dbReference type="SUPFAM" id="SSF50494">
    <property type="entry name" value="Trypsin-like serine proteases"/>
    <property type="match status" value="1"/>
</dbReference>
<dbReference type="Pfam" id="PF00089">
    <property type="entry name" value="Trypsin"/>
    <property type="match status" value="1"/>
</dbReference>
<dbReference type="PANTHER" id="PTHR24260:SF136">
    <property type="entry name" value="GH08193P-RELATED"/>
    <property type="match status" value="1"/>
</dbReference>
<sequence>MTEKIQSIGLPSRSFLEKAFQDFNFIASGWGYAGGTHETESFLHYMNASLLPNAICRHFYAPSFTLDNICIDGSFGHSGCDGDAGGPLVLAPEVEDQNQFSSNWILVGIQSLVPQLGCEERWPTLYTRVSSYLDWIEEKTAISIED</sequence>
<organism evidence="2 3">
    <name type="scientific">Hermetia illucens</name>
    <name type="common">Black soldier fly</name>
    <dbReference type="NCBI Taxonomy" id="343691"/>
    <lineage>
        <taxon>Eukaryota</taxon>
        <taxon>Metazoa</taxon>
        <taxon>Ecdysozoa</taxon>
        <taxon>Arthropoda</taxon>
        <taxon>Hexapoda</taxon>
        <taxon>Insecta</taxon>
        <taxon>Pterygota</taxon>
        <taxon>Neoptera</taxon>
        <taxon>Endopterygota</taxon>
        <taxon>Diptera</taxon>
        <taxon>Brachycera</taxon>
        <taxon>Stratiomyomorpha</taxon>
        <taxon>Stratiomyidae</taxon>
        <taxon>Hermetiinae</taxon>
        <taxon>Hermetia</taxon>
    </lineage>
</organism>
<dbReference type="InterPro" id="IPR051333">
    <property type="entry name" value="CLIP_Serine_Protease"/>
</dbReference>
<dbReference type="AlphaFoldDB" id="A0A7R8UKS4"/>
<dbReference type="OrthoDB" id="5565075at2759"/>
<dbReference type="InterPro" id="IPR001254">
    <property type="entry name" value="Trypsin_dom"/>
</dbReference>
<gene>
    <name evidence="2" type="ORF">HERILL_LOCUS5553</name>
</gene>
<dbReference type="GO" id="GO:0004252">
    <property type="term" value="F:serine-type endopeptidase activity"/>
    <property type="evidence" value="ECO:0007669"/>
    <property type="project" value="InterPro"/>
</dbReference>
<dbReference type="GO" id="GO:0006508">
    <property type="term" value="P:proteolysis"/>
    <property type="evidence" value="ECO:0007669"/>
    <property type="project" value="InterPro"/>
</dbReference>
<reference evidence="2 3" key="1">
    <citation type="submission" date="2020-11" db="EMBL/GenBank/DDBJ databases">
        <authorList>
            <person name="Wallbank WR R."/>
            <person name="Pardo Diaz C."/>
            <person name="Kozak K."/>
            <person name="Martin S."/>
            <person name="Jiggins C."/>
            <person name="Moest M."/>
            <person name="Warren A I."/>
            <person name="Generalovic N T."/>
            <person name="Byers J.R.P. K."/>
            <person name="Montejo-Kovacevich G."/>
            <person name="Yen C E."/>
        </authorList>
    </citation>
    <scope>NUCLEOTIDE SEQUENCE [LARGE SCALE GENOMIC DNA]</scope>
</reference>
<name>A0A7R8UKS4_HERIL</name>
<evidence type="ECO:0000313" key="2">
    <source>
        <dbReference type="EMBL" id="CAD7082525.1"/>
    </source>
</evidence>